<dbReference type="PANTHER" id="PTHR43386:SF1">
    <property type="entry name" value="D,D-DIPEPTIDE TRANSPORT SYSTEM PERMEASE PROTEIN DDPC-RELATED"/>
    <property type="match status" value="1"/>
</dbReference>
<evidence type="ECO:0000256" key="9">
    <source>
        <dbReference type="RuleBase" id="RU363032"/>
    </source>
</evidence>
<dbReference type="CDD" id="cd06261">
    <property type="entry name" value="TM_PBP2"/>
    <property type="match status" value="1"/>
</dbReference>
<keyword evidence="12" id="KW-1185">Reference proteome</keyword>
<dbReference type="GO" id="GO:0005886">
    <property type="term" value="C:plasma membrane"/>
    <property type="evidence" value="ECO:0007669"/>
    <property type="project" value="UniProtKB-SubCell"/>
</dbReference>
<evidence type="ECO:0000256" key="1">
    <source>
        <dbReference type="ARBA" id="ARBA00004651"/>
    </source>
</evidence>
<dbReference type="SUPFAM" id="SSF161098">
    <property type="entry name" value="MetI-like"/>
    <property type="match status" value="1"/>
</dbReference>
<evidence type="ECO:0000256" key="3">
    <source>
        <dbReference type="ARBA" id="ARBA00022475"/>
    </source>
</evidence>
<feature type="transmembrane region" description="Helical" evidence="9">
    <location>
        <begin position="85"/>
        <end position="110"/>
    </location>
</feature>
<dbReference type="Gene3D" id="1.10.3720.10">
    <property type="entry name" value="MetI-like"/>
    <property type="match status" value="1"/>
</dbReference>
<dbReference type="AlphaFoldDB" id="A0A4V2UY98"/>
<feature type="domain" description="ABC transmembrane type-1" evidence="10">
    <location>
        <begin position="87"/>
        <end position="276"/>
    </location>
</feature>
<evidence type="ECO:0000256" key="6">
    <source>
        <dbReference type="ARBA" id="ARBA00022927"/>
    </source>
</evidence>
<dbReference type="GO" id="GO:0071916">
    <property type="term" value="F:dipeptide transmembrane transporter activity"/>
    <property type="evidence" value="ECO:0007669"/>
    <property type="project" value="TreeGrafter"/>
</dbReference>
<feature type="transmembrane region" description="Helical" evidence="9">
    <location>
        <begin position="207"/>
        <end position="233"/>
    </location>
</feature>
<evidence type="ECO:0000256" key="7">
    <source>
        <dbReference type="ARBA" id="ARBA00022989"/>
    </source>
</evidence>
<evidence type="ECO:0000256" key="4">
    <source>
        <dbReference type="ARBA" id="ARBA00022692"/>
    </source>
</evidence>
<gene>
    <name evidence="11" type="ORF">EDC22_111102</name>
</gene>
<name>A0A4V2UY98_9HYPH</name>
<evidence type="ECO:0000256" key="8">
    <source>
        <dbReference type="ARBA" id="ARBA00023136"/>
    </source>
</evidence>
<sequence>MIAPTEPFSAQVPSAGRMAGARPRAGVIVGIAILIALTAFSLLTPLVVDGSPTGQNLAQTLQPPGPGHRLGTDHLGRDMALRLAAAIRVSLSVSIGATIVAAVLGVGLGVLAGSRGGLVDRLLSTAADMVLALPGLLLVLLIIAIAPGRFWPLYLGISLVLWIEYFRMARAITIRVAASPAVQASQLLGFGPVYVFLTHYWPQMAPMILTVGAFGAATAILSVAALGFVNVGIRPPTPELGQMMIELLPYYHEAPYIIAQPILVVFLLVLSLNLIAGGKAR</sequence>
<evidence type="ECO:0000256" key="5">
    <source>
        <dbReference type="ARBA" id="ARBA00022856"/>
    </source>
</evidence>
<dbReference type="Proteomes" id="UP000295678">
    <property type="component" value="Unassembled WGS sequence"/>
</dbReference>
<dbReference type="PROSITE" id="PS50928">
    <property type="entry name" value="ABC_TM1"/>
    <property type="match status" value="1"/>
</dbReference>
<protein>
    <submittedName>
        <fullName evidence="11">Peptide/nickel transport system permease protein</fullName>
    </submittedName>
</protein>
<keyword evidence="6" id="KW-0653">Protein transport</keyword>
<organism evidence="11 12">
    <name type="scientific">Tepidamorphus gemmatus</name>
    <dbReference type="NCBI Taxonomy" id="747076"/>
    <lineage>
        <taxon>Bacteria</taxon>
        <taxon>Pseudomonadati</taxon>
        <taxon>Pseudomonadota</taxon>
        <taxon>Alphaproteobacteria</taxon>
        <taxon>Hyphomicrobiales</taxon>
        <taxon>Tepidamorphaceae</taxon>
        <taxon>Tepidamorphus</taxon>
    </lineage>
</organism>
<keyword evidence="5" id="KW-0571">Peptide transport</keyword>
<dbReference type="InterPro" id="IPR050366">
    <property type="entry name" value="BP-dependent_transpt_permease"/>
</dbReference>
<dbReference type="EMBL" id="SMAK01000011">
    <property type="protein sequence ID" value="TCT06518.1"/>
    <property type="molecule type" value="Genomic_DNA"/>
</dbReference>
<feature type="transmembrane region" description="Helical" evidence="9">
    <location>
        <begin position="151"/>
        <end position="169"/>
    </location>
</feature>
<keyword evidence="4 9" id="KW-0812">Transmembrane</keyword>
<keyword evidence="7 9" id="KW-1133">Transmembrane helix</keyword>
<keyword evidence="8 9" id="KW-0472">Membrane</keyword>
<feature type="transmembrane region" description="Helical" evidence="9">
    <location>
        <begin position="122"/>
        <end position="145"/>
    </location>
</feature>
<evidence type="ECO:0000313" key="12">
    <source>
        <dbReference type="Proteomes" id="UP000295678"/>
    </source>
</evidence>
<evidence type="ECO:0000259" key="10">
    <source>
        <dbReference type="PROSITE" id="PS50928"/>
    </source>
</evidence>
<keyword evidence="2 9" id="KW-0813">Transport</keyword>
<evidence type="ECO:0000313" key="11">
    <source>
        <dbReference type="EMBL" id="TCT06518.1"/>
    </source>
</evidence>
<comment type="similarity">
    <text evidence="9">Belongs to the binding-protein-dependent transport system permease family.</text>
</comment>
<dbReference type="PANTHER" id="PTHR43386">
    <property type="entry name" value="OLIGOPEPTIDE TRANSPORT SYSTEM PERMEASE PROTEIN APPC"/>
    <property type="match status" value="1"/>
</dbReference>
<dbReference type="GO" id="GO:0015031">
    <property type="term" value="P:protein transport"/>
    <property type="evidence" value="ECO:0007669"/>
    <property type="project" value="UniProtKB-KW"/>
</dbReference>
<proteinExistence type="inferred from homology"/>
<evidence type="ECO:0000256" key="2">
    <source>
        <dbReference type="ARBA" id="ARBA00022448"/>
    </source>
</evidence>
<accession>A0A4V2UY98</accession>
<dbReference type="Pfam" id="PF00528">
    <property type="entry name" value="BPD_transp_1"/>
    <property type="match status" value="1"/>
</dbReference>
<reference evidence="11 12" key="1">
    <citation type="submission" date="2019-03" db="EMBL/GenBank/DDBJ databases">
        <title>Genomic Encyclopedia of Type Strains, Phase IV (KMG-IV): sequencing the most valuable type-strain genomes for metagenomic binning, comparative biology and taxonomic classification.</title>
        <authorList>
            <person name="Goeker M."/>
        </authorList>
    </citation>
    <scope>NUCLEOTIDE SEQUENCE [LARGE SCALE GENOMIC DNA]</scope>
    <source>
        <strain evidence="11 12">DSM 19345</strain>
    </source>
</reference>
<feature type="transmembrane region" description="Helical" evidence="9">
    <location>
        <begin position="27"/>
        <end position="48"/>
    </location>
</feature>
<comment type="caution">
    <text evidence="11">The sequence shown here is derived from an EMBL/GenBank/DDBJ whole genome shotgun (WGS) entry which is preliminary data.</text>
</comment>
<comment type="subcellular location">
    <subcellularLocation>
        <location evidence="1 9">Cell membrane</location>
        <topology evidence="1 9">Multi-pass membrane protein</topology>
    </subcellularLocation>
</comment>
<feature type="transmembrane region" description="Helical" evidence="9">
    <location>
        <begin position="254"/>
        <end position="276"/>
    </location>
</feature>
<dbReference type="InterPro" id="IPR035906">
    <property type="entry name" value="MetI-like_sf"/>
</dbReference>
<dbReference type="InterPro" id="IPR000515">
    <property type="entry name" value="MetI-like"/>
</dbReference>
<keyword evidence="3" id="KW-1003">Cell membrane</keyword>